<dbReference type="Pfam" id="PF10300">
    <property type="entry name" value="Iml2-TPR_39"/>
    <property type="match status" value="1"/>
</dbReference>
<sequence length="726" mass="82175">MFRVLNALKGGGSPKVSELSGEERTRFILQQAHDFEIALQAMDYVLDDNAEAGLQLLADNAATSPGDKTVGVLAKGVIEFLEATLGFEPEVMKKAANTLGQAEQLSLKSRAKQQKLNIKTSSLYPPGTEYAVTYTESCLLHALLMLFSESMVEGAKALFKLRKAYHMLQDILREINAAEKKLSSAIYLQKINESTASFISAESSFTSYDIPYKLTPEEARDKELLDFANTVYSLRKKRLCGAHIGNSPAINRLRKDIGMDSLKSEKAEHVDEYHLINDESDANQATMDEFIHSGVNLCFGILQVVLSLIPPAIGAVLSVVGFHGSREEGLRLVWKSTKYRNIHGGIGLLGLLFYYDGPFQFTDVDFDIPAAKADEPIPKEEMDRATLLHPGKILTNALLQARALFPNSALWLLQEARMLSKNGRLKEAVDLLESIDHNSIQMKQIKALIVFEKANTLVFMHEFEKGAKYMLLMLDISDWSHALYTYYAGCCYLEMYRKYDMGILKEEEGDERKMWFKKKATELIFDSAKIVGKKKFMSKVLPLDRFLLRKVDQFKKFSTMINSNDPLDSIGVSPVHELIYLYNGFNRMTIKELDLSLKSLTEYHNPTIDLKNPDQELITNVLTSLIMRRTGKIQEGCDLLDKKVLPQLYTMQGGKVRFIKKTEDPWIYPTAFYERALFTWKLKGVDGLKEAHGWLDKAQNYQDDYELSTRIGMKVKAAKDRVEESL</sequence>
<dbReference type="InterPro" id="IPR019412">
    <property type="entry name" value="IML2/TPR_39"/>
</dbReference>
<accession>A0ABX6EN32</accession>
<reference evidence="2 3" key="1">
    <citation type="submission" date="2016-03" db="EMBL/GenBank/DDBJ databases">
        <title>How can Kluyveromyces marxianus grow so fast - potential evolutionary course in Saccharomyces Complex revealed by comparative genomics.</title>
        <authorList>
            <person name="Mo W."/>
            <person name="Lu W."/>
            <person name="Yang X."/>
            <person name="Qi J."/>
            <person name="Lv H."/>
        </authorList>
    </citation>
    <scope>NUCLEOTIDE SEQUENCE [LARGE SCALE GENOMIC DNA]</scope>
    <source>
        <strain evidence="2 3">FIM1</strain>
    </source>
</reference>
<dbReference type="PANTHER" id="PTHR31859">
    <property type="entry name" value="TETRATRICOPEPTIDE REPEAT PROTEIN 39 FAMILY MEMBER"/>
    <property type="match status" value="1"/>
</dbReference>
<reference evidence="2 3" key="2">
    <citation type="submission" date="2019-11" db="EMBL/GenBank/DDBJ databases">
        <authorList>
            <person name="Lu H."/>
        </authorList>
    </citation>
    <scope>NUCLEOTIDE SEQUENCE [LARGE SCALE GENOMIC DNA]</scope>
    <source>
        <strain evidence="2 3">FIM1</strain>
    </source>
</reference>
<dbReference type="InterPro" id="IPR011990">
    <property type="entry name" value="TPR-like_helical_dom_sf"/>
</dbReference>
<evidence type="ECO:0000313" key="3">
    <source>
        <dbReference type="Proteomes" id="UP000422736"/>
    </source>
</evidence>
<name>A0ABX6EN32_KLUMA</name>
<protein>
    <submittedName>
        <fullName evidence="2">Mitochondrial outer membrane protein IML2</fullName>
    </submittedName>
</protein>
<dbReference type="Proteomes" id="UP000422736">
    <property type="component" value="Chromosome 1"/>
</dbReference>
<dbReference type="EMBL" id="CP015054">
    <property type="protein sequence ID" value="QGN13594.1"/>
    <property type="molecule type" value="Genomic_DNA"/>
</dbReference>
<proteinExistence type="inferred from homology"/>
<keyword evidence="3" id="KW-1185">Reference proteome</keyword>
<organism evidence="2 3">
    <name type="scientific">Kluyveromyces marxianus</name>
    <name type="common">Yeast</name>
    <name type="synonym">Candida kefyr</name>
    <dbReference type="NCBI Taxonomy" id="4911"/>
    <lineage>
        <taxon>Eukaryota</taxon>
        <taxon>Fungi</taxon>
        <taxon>Dikarya</taxon>
        <taxon>Ascomycota</taxon>
        <taxon>Saccharomycotina</taxon>
        <taxon>Saccharomycetes</taxon>
        <taxon>Saccharomycetales</taxon>
        <taxon>Saccharomycetaceae</taxon>
        <taxon>Kluyveromyces</taxon>
    </lineage>
</organism>
<evidence type="ECO:0000313" key="2">
    <source>
        <dbReference type="EMBL" id="QGN13594.1"/>
    </source>
</evidence>
<gene>
    <name evidence="2" type="primary">IML2</name>
    <name evidence="2" type="ORF">FIM1_236</name>
</gene>
<evidence type="ECO:0000256" key="1">
    <source>
        <dbReference type="ARBA" id="ARBA00010925"/>
    </source>
</evidence>
<dbReference type="SUPFAM" id="SSF48452">
    <property type="entry name" value="TPR-like"/>
    <property type="match status" value="1"/>
</dbReference>
<dbReference type="PANTHER" id="PTHR31859:SF1">
    <property type="entry name" value="TETRATRICOPEPTIDE REPEAT PROTEIN 39C"/>
    <property type="match status" value="1"/>
</dbReference>
<comment type="similarity">
    <text evidence="1">Belongs to the IML2 family.</text>
</comment>